<dbReference type="GO" id="GO:0016020">
    <property type="term" value="C:membrane"/>
    <property type="evidence" value="ECO:0007669"/>
    <property type="project" value="UniProtKB-SubCell"/>
</dbReference>
<dbReference type="Proteomes" id="UP000481153">
    <property type="component" value="Unassembled WGS sequence"/>
</dbReference>
<feature type="compositionally biased region" description="Basic residues" evidence="6">
    <location>
        <begin position="1"/>
        <end position="19"/>
    </location>
</feature>
<reference evidence="7 8" key="1">
    <citation type="submission" date="2019-07" db="EMBL/GenBank/DDBJ databases">
        <title>Genomics analysis of Aphanomyces spp. identifies a new class of oomycete effector associated with host adaptation.</title>
        <authorList>
            <person name="Gaulin E."/>
        </authorList>
    </citation>
    <scope>NUCLEOTIDE SEQUENCE [LARGE SCALE GENOMIC DNA]</scope>
    <source>
        <strain evidence="7 8">ATCC 201684</strain>
    </source>
</reference>
<evidence type="ECO:0000256" key="3">
    <source>
        <dbReference type="ARBA" id="ARBA00022968"/>
    </source>
</evidence>
<dbReference type="GO" id="GO:0000033">
    <property type="term" value="F:alpha-1,3-mannosyltransferase activity"/>
    <property type="evidence" value="ECO:0007669"/>
    <property type="project" value="TreeGrafter"/>
</dbReference>
<accession>A0A6G0WP35</accession>
<dbReference type="PANTHER" id="PTHR31392:SF1">
    <property type="entry name" value="ALPHA-1,3-MANNOSYLTRANSFERASE MNN1-RELATED"/>
    <property type="match status" value="1"/>
</dbReference>
<evidence type="ECO:0000256" key="1">
    <source>
        <dbReference type="ARBA" id="ARBA00004606"/>
    </source>
</evidence>
<dbReference type="EMBL" id="VJMJ01000167">
    <property type="protein sequence ID" value="KAF0729148.1"/>
    <property type="molecule type" value="Genomic_DNA"/>
</dbReference>
<evidence type="ECO:0000313" key="8">
    <source>
        <dbReference type="Proteomes" id="UP000481153"/>
    </source>
</evidence>
<keyword evidence="5" id="KW-0472">Membrane</keyword>
<dbReference type="GO" id="GO:0006493">
    <property type="term" value="P:protein O-linked glycosylation"/>
    <property type="evidence" value="ECO:0007669"/>
    <property type="project" value="TreeGrafter"/>
</dbReference>
<gene>
    <name evidence="7" type="ORF">Ae201684_013126</name>
</gene>
<evidence type="ECO:0000256" key="4">
    <source>
        <dbReference type="ARBA" id="ARBA00022989"/>
    </source>
</evidence>
<evidence type="ECO:0000313" key="7">
    <source>
        <dbReference type="EMBL" id="KAF0729148.1"/>
    </source>
</evidence>
<keyword evidence="4" id="KW-1133">Transmembrane helix</keyword>
<dbReference type="PANTHER" id="PTHR31392">
    <property type="entry name" value="ALPHA-1,3-MANNOSYLTRANSFERASE MNN1-RELATED"/>
    <property type="match status" value="1"/>
</dbReference>
<dbReference type="AlphaFoldDB" id="A0A6G0WP35"/>
<comment type="caution">
    <text evidence="7">The sequence shown here is derived from an EMBL/GenBank/DDBJ whole genome shotgun (WGS) entry which is preliminary data.</text>
</comment>
<organism evidence="7 8">
    <name type="scientific">Aphanomyces euteiches</name>
    <dbReference type="NCBI Taxonomy" id="100861"/>
    <lineage>
        <taxon>Eukaryota</taxon>
        <taxon>Sar</taxon>
        <taxon>Stramenopiles</taxon>
        <taxon>Oomycota</taxon>
        <taxon>Saprolegniomycetes</taxon>
        <taxon>Saprolegniales</taxon>
        <taxon>Verrucalvaceae</taxon>
        <taxon>Aphanomyces</taxon>
    </lineage>
</organism>
<evidence type="ECO:0000256" key="5">
    <source>
        <dbReference type="ARBA" id="ARBA00023136"/>
    </source>
</evidence>
<keyword evidence="8" id="KW-1185">Reference proteome</keyword>
<keyword evidence="2" id="KW-0812">Transmembrane</keyword>
<evidence type="ECO:0000256" key="2">
    <source>
        <dbReference type="ARBA" id="ARBA00022692"/>
    </source>
</evidence>
<evidence type="ECO:0000256" key="6">
    <source>
        <dbReference type="SAM" id="MobiDB-lite"/>
    </source>
</evidence>
<dbReference type="GO" id="GO:0005794">
    <property type="term" value="C:Golgi apparatus"/>
    <property type="evidence" value="ECO:0007669"/>
    <property type="project" value="TreeGrafter"/>
</dbReference>
<sequence>MTLASHRSKARPRNCKSRRSTLERQLMSKTRRWFSLTSASLAPQCSKSSGTRRFHDPPFSWGDKESFWLAFELSQRPYRFSDWAASVVSKPEDLNEHKNTLCGSLAQFMPFEAEATATLLFVNGGEIIDLVESVGDMASNTTNWTERGQAAIQRVPRFVTPRHKRRAAMSMASRGMLDQTCLIDQGATDLNPAFIAILERRIHMVQDIAQSIPWS</sequence>
<dbReference type="VEuPathDB" id="FungiDB:AeMF1_004286"/>
<proteinExistence type="predicted"/>
<comment type="subcellular location">
    <subcellularLocation>
        <location evidence="1">Membrane</location>
        <topology evidence="1">Single-pass type II membrane protein</topology>
    </subcellularLocation>
</comment>
<name>A0A6G0WP35_9STRA</name>
<feature type="region of interest" description="Disordered" evidence="6">
    <location>
        <begin position="1"/>
        <end position="20"/>
    </location>
</feature>
<keyword evidence="3" id="KW-0735">Signal-anchor</keyword>
<protein>
    <submittedName>
        <fullName evidence="7">Uncharacterized protein</fullName>
    </submittedName>
</protein>